<keyword evidence="2" id="KW-0732">Signal</keyword>
<dbReference type="InterPro" id="IPR029058">
    <property type="entry name" value="AB_hydrolase_fold"/>
</dbReference>
<comment type="caution">
    <text evidence="4">The sequence shown here is derived from an EMBL/GenBank/DDBJ whole genome shotgun (WGS) entry which is preliminary data.</text>
</comment>
<feature type="signal peptide" evidence="2">
    <location>
        <begin position="1"/>
        <end position="19"/>
    </location>
</feature>
<evidence type="ECO:0000313" key="5">
    <source>
        <dbReference type="Proteomes" id="UP000019760"/>
    </source>
</evidence>
<protein>
    <submittedName>
        <fullName evidence="4">Hydrolase alpha/beta</fullName>
    </submittedName>
</protein>
<reference evidence="5" key="1">
    <citation type="journal article" date="2014" name="FEMS Microbiol. Lett.">
        <title>Draft Genomic DNA Sequence of the Facultatively Methylotrophic Bacterium Acidomonas methanolica type strain MB58.</title>
        <authorList>
            <person name="Higashiura N."/>
            <person name="Hadano H."/>
            <person name="Hirakawa H."/>
            <person name="Matsutani M."/>
            <person name="Takabe S."/>
            <person name="Matsushita K."/>
            <person name="Azuma Y."/>
        </authorList>
    </citation>
    <scope>NUCLEOTIDE SEQUENCE [LARGE SCALE GENOMIC DNA]</scope>
    <source>
        <strain evidence="5">MB58</strain>
    </source>
</reference>
<dbReference type="AlphaFoldDB" id="A0A023D3Q7"/>
<accession>A0A023D3Q7</accession>
<dbReference type="Pfam" id="PF12146">
    <property type="entry name" value="Hydrolase_4"/>
    <property type="match status" value="1"/>
</dbReference>
<dbReference type="InterPro" id="IPR022742">
    <property type="entry name" value="Hydrolase_4"/>
</dbReference>
<sequence length="319" mass="32673">MILLAALLSAATAAAPTQAPPPVESFLEAPGPTGPLKGTMLSPGKNAPVVLMIPGSGATDRDGNNPHGMKAATLKLLAEGLATRGIATLRIDKRGTFASAGAVPDGNAVTIEDYAADVHSWIGSVRHATGARCVWVLGHSEGGLVALVAGKEDAAICGLILVSTPGRPMGQVLAEQLKSNPANAPILGQALAALSTLEAGRHVDVDTLNPALFPLFRPAVQNFLIDALAIDPTRLLAGFHKPVLIMQGERDLQVGVKDAALLKQADPAATLVLLPDTNHVLKPVASDDRRANVATYADPGLPLAPGVVPAIADFVLSPP</sequence>
<reference evidence="4 5" key="2">
    <citation type="journal article" date="2014" name="FEMS Microbiol. Lett.">
        <title>Draft genomic DNA sequence of the facultatively methylotrophic bacterium Acidomonas methanolica type strain MB58.</title>
        <authorList>
            <person name="Higashiura N."/>
            <person name="Hadano H."/>
            <person name="Hirakawa H."/>
            <person name="Matsutani M."/>
            <person name="Takabe S."/>
            <person name="Matsushita K."/>
            <person name="Azuma Y."/>
        </authorList>
    </citation>
    <scope>NUCLEOTIDE SEQUENCE [LARGE SCALE GENOMIC DNA]</scope>
    <source>
        <strain evidence="4 5">MB58</strain>
    </source>
</reference>
<dbReference type="InterPro" id="IPR053145">
    <property type="entry name" value="AB_hydrolase_Est10"/>
</dbReference>
<dbReference type="EMBL" id="BAND01000027">
    <property type="protein sequence ID" value="GAJ28456.1"/>
    <property type="molecule type" value="Genomic_DNA"/>
</dbReference>
<keyword evidence="5" id="KW-1185">Reference proteome</keyword>
<evidence type="ECO:0000313" key="4">
    <source>
        <dbReference type="EMBL" id="GAJ28456.1"/>
    </source>
</evidence>
<feature type="chain" id="PRO_5030001343" evidence="2">
    <location>
        <begin position="20"/>
        <end position="319"/>
    </location>
</feature>
<dbReference type="RefSeq" id="WP_042057092.1">
    <property type="nucleotide sequence ID" value="NZ_BAND01000027.1"/>
</dbReference>
<dbReference type="PANTHER" id="PTHR43265">
    <property type="entry name" value="ESTERASE ESTD"/>
    <property type="match status" value="1"/>
</dbReference>
<dbReference type="PANTHER" id="PTHR43265:SF1">
    <property type="entry name" value="ESTERASE ESTD"/>
    <property type="match status" value="1"/>
</dbReference>
<keyword evidence="4" id="KW-0378">Hydrolase</keyword>
<dbReference type="GO" id="GO:0052689">
    <property type="term" value="F:carboxylic ester hydrolase activity"/>
    <property type="evidence" value="ECO:0007669"/>
    <property type="project" value="TreeGrafter"/>
</dbReference>
<dbReference type="OrthoDB" id="9809549at2"/>
<feature type="domain" description="Serine aminopeptidase S33" evidence="3">
    <location>
        <begin position="73"/>
        <end position="170"/>
    </location>
</feature>
<proteinExistence type="predicted"/>
<evidence type="ECO:0000256" key="2">
    <source>
        <dbReference type="SAM" id="SignalP"/>
    </source>
</evidence>
<gene>
    <name evidence="4" type="ORF">Amme_027_007</name>
</gene>
<evidence type="ECO:0000256" key="1">
    <source>
        <dbReference type="SAM" id="MobiDB-lite"/>
    </source>
</evidence>
<dbReference type="SUPFAM" id="SSF53474">
    <property type="entry name" value="alpha/beta-Hydrolases"/>
    <property type="match status" value="1"/>
</dbReference>
<evidence type="ECO:0000259" key="3">
    <source>
        <dbReference type="Pfam" id="PF12146"/>
    </source>
</evidence>
<dbReference type="Proteomes" id="UP000019760">
    <property type="component" value="Unassembled WGS sequence"/>
</dbReference>
<name>A0A023D3Q7_ACIMT</name>
<organism evidence="4 5">
    <name type="scientific">Acidomonas methanolica NBRC 104435</name>
    <dbReference type="NCBI Taxonomy" id="1231351"/>
    <lineage>
        <taxon>Bacteria</taxon>
        <taxon>Pseudomonadati</taxon>
        <taxon>Pseudomonadota</taxon>
        <taxon>Alphaproteobacteria</taxon>
        <taxon>Acetobacterales</taxon>
        <taxon>Acetobacteraceae</taxon>
        <taxon>Acidomonas</taxon>
    </lineage>
</organism>
<dbReference type="Gene3D" id="3.40.50.1820">
    <property type="entry name" value="alpha/beta hydrolase"/>
    <property type="match status" value="1"/>
</dbReference>
<feature type="region of interest" description="Disordered" evidence="1">
    <location>
        <begin position="17"/>
        <end position="36"/>
    </location>
</feature>